<keyword evidence="3" id="KW-1185">Reference proteome</keyword>
<gene>
    <name evidence="2" type="ORF">AVW11_33495</name>
</gene>
<protein>
    <submittedName>
        <fullName evidence="2">Uncharacterized protein</fullName>
    </submittedName>
</protein>
<evidence type="ECO:0000256" key="1">
    <source>
        <dbReference type="SAM" id="MobiDB-lite"/>
    </source>
</evidence>
<evidence type="ECO:0000313" key="2">
    <source>
        <dbReference type="EMBL" id="OLZ47986.1"/>
    </source>
</evidence>
<evidence type="ECO:0000313" key="3">
    <source>
        <dbReference type="Proteomes" id="UP000187151"/>
    </source>
</evidence>
<name>A0ABX3FVK3_9ACTN</name>
<dbReference type="EMBL" id="MQUR01000140">
    <property type="protein sequence ID" value="OLZ47986.1"/>
    <property type="molecule type" value="Genomic_DNA"/>
</dbReference>
<feature type="compositionally biased region" description="Low complexity" evidence="1">
    <location>
        <begin position="42"/>
        <end position="53"/>
    </location>
</feature>
<reference evidence="2 3" key="1">
    <citation type="submission" date="2016-01" db="EMBL/GenBank/DDBJ databases">
        <title>Streptomyces amritsarensis strain MTCC 11845 genome sequencing and assembly.</title>
        <authorList>
            <person name="Sharma D."/>
            <person name="Nair G.R."/>
            <person name="Kaur G."/>
            <person name="Manhas R.K."/>
            <person name="Mayilraj S."/>
        </authorList>
    </citation>
    <scope>NUCLEOTIDE SEQUENCE [LARGE SCALE GENOMIC DNA]</scope>
    <source>
        <strain evidence="2 3">MTCC 11845</strain>
    </source>
</reference>
<proteinExistence type="predicted"/>
<feature type="region of interest" description="Disordered" evidence="1">
    <location>
        <begin position="28"/>
        <end position="69"/>
    </location>
</feature>
<organism evidence="2 3">
    <name type="scientific">Streptomyces amritsarensis</name>
    <dbReference type="NCBI Taxonomy" id="681158"/>
    <lineage>
        <taxon>Bacteria</taxon>
        <taxon>Bacillati</taxon>
        <taxon>Actinomycetota</taxon>
        <taxon>Actinomycetes</taxon>
        <taxon>Kitasatosporales</taxon>
        <taxon>Streptomycetaceae</taxon>
        <taxon>Streptomyces</taxon>
    </lineage>
</organism>
<comment type="caution">
    <text evidence="2">The sequence shown here is derived from an EMBL/GenBank/DDBJ whole genome shotgun (WGS) entry which is preliminary data.</text>
</comment>
<dbReference type="Proteomes" id="UP000187151">
    <property type="component" value="Unassembled WGS sequence"/>
</dbReference>
<accession>A0ABX3FVK3</accession>
<sequence length="69" mass="6621">MADSGLSAAPGADLIAVDRVGGVPLAGAQRVRGAGGRDEAGDSTGDGTTGTAAGHEKGHGWSSFLEGVD</sequence>